<keyword evidence="1" id="KW-1133">Transmembrane helix</keyword>
<keyword evidence="1" id="KW-0812">Transmembrane</keyword>
<keyword evidence="3" id="KW-1185">Reference proteome</keyword>
<dbReference type="RefSeq" id="WP_230840417.1">
    <property type="nucleotide sequence ID" value="NZ_CP063845.1"/>
</dbReference>
<evidence type="ECO:0000313" key="2">
    <source>
        <dbReference type="EMBL" id="UFP93415.1"/>
    </source>
</evidence>
<gene>
    <name evidence="2" type="ORF">ISF26_16650</name>
</gene>
<dbReference type="Pfam" id="PF09604">
    <property type="entry name" value="Potass_KdpF"/>
    <property type="match status" value="1"/>
</dbReference>
<keyword evidence="1" id="KW-0472">Membrane</keyword>
<evidence type="ECO:0000256" key="1">
    <source>
        <dbReference type="SAM" id="Phobius"/>
    </source>
</evidence>
<sequence length="29" mass="3215">MSGPLILLLLITVGLAAYLLLVMVKPEWF</sequence>
<dbReference type="Proteomes" id="UP001054846">
    <property type="component" value="Chromosome"/>
</dbReference>
<dbReference type="EMBL" id="CP063845">
    <property type="protein sequence ID" value="UFP93415.1"/>
    <property type="molecule type" value="Genomic_DNA"/>
</dbReference>
<evidence type="ECO:0000313" key="3">
    <source>
        <dbReference type="Proteomes" id="UP001054846"/>
    </source>
</evidence>
<protein>
    <submittedName>
        <fullName evidence="2">Potassium-transporting ATPase subunit F</fullName>
    </submittedName>
</protein>
<accession>A0ABY3PIB8</accession>
<feature type="transmembrane region" description="Helical" evidence="1">
    <location>
        <begin position="6"/>
        <end position="24"/>
    </location>
</feature>
<organism evidence="2 3">
    <name type="scientific">Gloeobacter morelensis MG652769</name>
    <dbReference type="NCBI Taxonomy" id="2781736"/>
    <lineage>
        <taxon>Bacteria</taxon>
        <taxon>Bacillati</taxon>
        <taxon>Cyanobacteriota</taxon>
        <taxon>Cyanophyceae</taxon>
        <taxon>Gloeobacterales</taxon>
        <taxon>Gloeobacteraceae</taxon>
        <taxon>Gloeobacter</taxon>
        <taxon>Gloeobacter morelensis</taxon>
    </lineage>
</organism>
<dbReference type="InterPro" id="IPR011726">
    <property type="entry name" value="KdpF"/>
</dbReference>
<name>A0ABY3PIB8_9CYAN</name>
<proteinExistence type="predicted"/>
<reference evidence="2 3" key="1">
    <citation type="journal article" date="2021" name="Genome Biol. Evol.">
        <title>Complete Genome Sequencing of a Novel Gloeobacter Species from a Waterfall Cave in Mexico.</title>
        <authorList>
            <person name="Saw J.H."/>
            <person name="Cardona T."/>
            <person name="Montejano G."/>
        </authorList>
    </citation>
    <scope>NUCLEOTIDE SEQUENCE [LARGE SCALE GENOMIC DNA]</scope>
    <source>
        <strain evidence="2">MG652769</strain>
    </source>
</reference>